<dbReference type="SUPFAM" id="SSF81383">
    <property type="entry name" value="F-box domain"/>
    <property type="match status" value="1"/>
</dbReference>
<sequence length="569" mass="63674">MSFTPSVDPLALVLVEQSLMRGCAIRFESARAARPFDGVKHADVYSAISGVFDAHQAALLALIAKVGRVSNRLAPVNKLPLDVLVEILVNLPIEDCIQASHVCSHWRAAAINAPRVWTELELSISSRSSTMLFELLDRSKSAEVYLDLRLRGDVESILNTTGRLEPYFIRLRTLSCWADFSYPDRPQEELGNSDPVQIFIPPAPRLRSAILDSTAVIGMDAPCAFRFSETASAYTALERLHLGGAADGTFDYWPQMPALRHLHLHWRLELPISTLYRVLRCTPALQELIVEDLDDKMALPVHSDIKSSSHLSSLKSLSLYGVLKEHILRRMFADLVSDSVRSISLRSKYVFAYLFGWTTSWNFGPPQKLYGIISIADAETDPVQPGSLVDDITITRSLTVLNLDCYLWVRVPDGAEFPALESLALLGLLSNVEDPNVVGPPLNPHLRIRFIPHGPVNPEVHASVPALRTVRFFVGTRWRNAEAWGASDITSFMDRQIQGYSRPLEELFVGGGQLEGSESSTRAKLAPYAKRLVIDRKEIDEVEFDELLDWFPPRDWDVKARGDLSEYEF</sequence>
<dbReference type="InterPro" id="IPR032675">
    <property type="entry name" value="LRR_dom_sf"/>
</dbReference>
<dbReference type="EMBL" id="KV425934">
    <property type="protein sequence ID" value="KZV97096.1"/>
    <property type="molecule type" value="Genomic_DNA"/>
</dbReference>
<accession>A0A165KYK8</accession>
<dbReference type="Pfam" id="PF12937">
    <property type="entry name" value="F-box-like"/>
    <property type="match status" value="1"/>
</dbReference>
<dbReference type="Gene3D" id="3.80.10.10">
    <property type="entry name" value="Ribonuclease Inhibitor"/>
    <property type="match status" value="1"/>
</dbReference>
<feature type="domain" description="F-box" evidence="1">
    <location>
        <begin position="73"/>
        <end position="120"/>
    </location>
</feature>
<dbReference type="InParanoid" id="A0A165KYK8"/>
<evidence type="ECO:0000313" key="2">
    <source>
        <dbReference type="EMBL" id="KZV97096.1"/>
    </source>
</evidence>
<dbReference type="Gene3D" id="1.20.1280.50">
    <property type="match status" value="1"/>
</dbReference>
<protein>
    <recommendedName>
        <fullName evidence="1">F-box domain-containing protein</fullName>
    </recommendedName>
</protein>
<dbReference type="InterPro" id="IPR001810">
    <property type="entry name" value="F-box_dom"/>
</dbReference>
<evidence type="ECO:0000313" key="3">
    <source>
        <dbReference type="Proteomes" id="UP000077266"/>
    </source>
</evidence>
<gene>
    <name evidence="2" type="ORF">EXIGLDRAFT_833092</name>
</gene>
<proteinExistence type="predicted"/>
<dbReference type="AlphaFoldDB" id="A0A165KYK8"/>
<evidence type="ECO:0000259" key="1">
    <source>
        <dbReference type="PROSITE" id="PS50181"/>
    </source>
</evidence>
<dbReference type="Proteomes" id="UP000077266">
    <property type="component" value="Unassembled WGS sequence"/>
</dbReference>
<dbReference type="PROSITE" id="PS50181">
    <property type="entry name" value="FBOX"/>
    <property type="match status" value="1"/>
</dbReference>
<dbReference type="InterPro" id="IPR036047">
    <property type="entry name" value="F-box-like_dom_sf"/>
</dbReference>
<keyword evidence="3" id="KW-1185">Reference proteome</keyword>
<dbReference type="OrthoDB" id="2800666at2759"/>
<reference evidence="2 3" key="1">
    <citation type="journal article" date="2016" name="Mol. Biol. Evol.">
        <title>Comparative Genomics of Early-Diverging Mushroom-Forming Fungi Provides Insights into the Origins of Lignocellulose Decay Capabilities.</title>
        <authorList>
            <person name="Nagy L.G."/>
            <person name="Riley R."/>
            <person name="Tritt A."/>
            <person name="Adam C."/>
            <person name="Daum C."/>
            <person name="Floudas D."/>
            <person name="Sun H."/>
            <person name="Yadav J.S."/>
            <person name="Pangilinan J."/>
            <person name="Larsson K.H."/>
            <person name="Matsuura K."/>
            <person name="Barry K."/>
            <person name="Labutti K."/>
            <person name="Kuo R."/>
            <person name="Ohm R.A."/>
            <person name="Bhattacharya S.S."/>
            <person name="Shirouzu T."/>
            <person name="Yoshinaga Y."/>
            <person name="Martin F.M."/>
            <person name="Grigoriev I.V."/>
            <person name="Hibbett D.S."/>
        </authorList>
    </citation>
    <scope>NUCLEOTIDE SEQUENCE [LARGE SCALE GENOMIC DNA]</scope>
    <source>
        <strain evidence="2 3">HHB12029</strain>
    </source>
</reference>
<name>A0A165KYK8_EXIGL</name>
<organism evidence="2 3">
    <name type="scientific">Exidia glandulosa HHB12029</name>
    <dbReference type="NCBI Taxonomy" id="1314781"/>
    <lineage>
        <taxon>Eukaryota</taxon>
        <taxon>Fungi</taxon>
        <taxon>Dikarya</taxon>
        <taxon>Basidiomycota</taxon>
        <taxon>Agaricomycotina</taxon>
        <taxon>Agaricomycetes</taxon>
        <taxon>Auriculariales</taxon>
        <taxon>Exidiaceae</taxon>
        <taxon>Exidia</taxon>
    </lineage>
</organism>
<dbReference type="SUPFAM" id="SSF52047">
    <property type="entry name" value="RNI-like"/>
    <property type="match status" value="1"/>
</dbReference>